<evidence type="ECO:0000313" key="7">
    <source>
        <dbReference type="EMBL" id="MEJ8810877.1"/>
    </source>
</evidence>
<organism evidence="7 8">
    <name type="scientific">Variovorax ureilyticus</name>
    <dbReference type="NCBI Taxonomy" id="1836198"/>
    <lineage>
        <taxon>Bacteria</taxon>
        <taxon>Pseudomonadati</taxon>
        <taxon>Pseudomonadota</taxon>
        <taxon>Betaproteobacteria</taxon>
        <taxon>Burkholderiales</taxon>
        <taxon>Comamonadaceae</taxon>
        <taxon>Variovorax</taxon>
    </lineage>
</organism>
<proteinExistence type="predicted"/>
<feature type="transmembrane region" description="Helical" evidence="6">
    <location>
        <begin position="44"/>
        <end position="63"/>
    </location>
</feature>
<dbReference type="CDD" id="cd06581">
    <property type="entry name" value="TM_PBP1_LivM_like"/>
    <property type="match status" value="1"/>
</dbReference>
<keyword evidence="5 6" id="KW-0472">Membrane</keyword>
<dbReference type="RefSeq" id="WP_340356183.1">
    <property type="nucleotide sequence ID" value="NZ_JBBKZU010000002.1"/>
</dbReference>
<feature type="transmembrane region" description="Helical" evidence="6">
    <location>
        <begin position="176"/>
        <end position="195"/>
    </location>
</feature>
<reference evidence="7 8" key="1">
    <citation type="submission" date="2024-03" db="EMBL/GenBank/DDBJ databases">
        <title>Novel species of the genus Variovorax.</title>
        <authorList>
            <person name="Liu Q."/>
            <person name="Xin Y.-H."/>
        </authorList>
    </citation>
    <scope>NUCLEOTIDE SEQUENCE [LARGE SCALE GENOMIC DNA]</scope>
    <source>
        <strain evidence="7 8">KACC 18899</strain>
    </source>
</reference>
<evidence type="ECO:0000256" key="2">
    <source>
        <dbReference type="ARBA" id="ARBA00022475"/>
    </source>
</evidence>
<evidence type="ECO:0000313" key="8">
    <source>
        <dbReference type="Proteomes" id="UP001365846"/>
    </source>
</evidence>
<feature type="transmembrane region" description="Helical" evidence="6">
    <location>
        <begin position="21"/>
        <end position="38"/>
    </location>
</feature>
<dbReference type="Pfam" id="PF02653">
    <property type="entry name" value="BPD_transp_2"/>
    <property type="match status" value="1"/>
</dbReference>
<dbReference type="EMBL" id="JBBKZU010000002">
    <property type="protein sequence ID" value="MEJ8810877.1"/>
    <property type="molecule type" value="Genomic_DNA"/>
</dbReference>
<keyword evidence="8" id="KW-1185">Reference proteome</keyword>
<dbReference type="Proteomes" id="UP001365846">
    <property type="component" value="Unassembled WGS sequence"/>
</dbReference>
<evidence type="ECO:0000256" key="5">
    <source>
        <dbReference type="ARBA" id="ARBA00023136"/>
    </source>
</evidence>
<accession>A0ABU8VB46</accession>
<keyword evidence="4 6" id="KW-1133">Transmembrane helix</keyword>
<name>A0ABU8VB46_9BURK</name>
<sequence>MSSTTLDAPLLPAARVAKVNWSVSALALAALLATPLFLGDYYLHAMVLAMIFLLPALGLNLILGYTGMLSLAQGVFFGLGAYASALMSIHFGTPFLVNFLVAGLFAGLVALPLGIPALRLRDTSFVMCTLGMVVIAQMVSKNWVDFTRGDMGLSGIARPRLGFGDTVFTVVKAPEYFYLVLALAALAVALFVALIRSPAGRCMVAIRDNETLAESLGVPTWTYKLIVFMLSAVFAGLGGSLYAHFSTVVSPLVFQSYYSNTILIIVLGGGVGRIPGAIIGSFIFVAVSEALRITPELRMIIYGFVLLGLVFLFPQGLAPLFQRAAERLARLGHEGKEKRHAA</sequence>
<gene>
    <name evidence="7" type="ORF">WKW77_07335</name>
</gene>
<feature type="transmembrane region" description="Helical" evidence="6">
    <location>
        <begin position="70"/>
        <end position="89"/>
    </location>
</feature>
<feature type="transmembrane region" description="Helical" evidence="6">
    <location>
        <begin position="299"/>
        <end position="321"/>
    </location>
</feature>
<comment type="caution">
    <text evidence="7">The sequence shown here is derived from an EMBL/GenBank/DDBJ whole genome shotgun (WGS) entry which is preliminary data.</text>
</comment>
<dbReference type="PANTHER" id="PTHR30482:SF20">
    <property type="entry name" value="HIGH-AFFINITY BRANCHED-CHAIN AMINO ACID TRANSPORT SYSTEM PERMEASE PROTEIN LIVM"/>
    <property type="match status" value="1"/>
</dbReference>
<dbReference type="InterPro" id="IPR043428">
    <property type="entry name" value="LivM-like"/>
</dbReference>
<feature type="transmembrane region" description="Helical" evidence="6">
    <location>
        <begin position="225"/>
        <end position="245"/>
    </location>
</feature>
<evidence type="ECO:0000256" key="1">
    <source>
        <dbReference type="ARBA" id="ARBA00004651"/>
    </source>
</evidence>
<dbReference type="PANTHER" id="PTHR30482">
    <property type="entry name" value="HIGH-AFFINITY BRANCHED-CHAIN AMINO ACID TRANSPORT SYSTEM PERMEASE"/>
    <property type="match status" value="1"/>
</dbReference>
<feature type="transmembrane region" description="Helical" evidence="6">
    <location>
        <begin position="95"/>
        <end position="118"/>
    </location>
</feature>
<evidence type="ECO:0000256" key="3">
    <source>
        <dbReference type="ARBA" id="ARBA00022692"/>
    </source>
</evidence>
<evidence type="ECO:0000256" key="6">
    <source>
        <dbReference type="SAM" id="Phobius"/>
    </source>
</evidence>
<comment type="subcellular location">
    <subcellularLocation>
        <location evidence="1">Cell membrane</location>
        <topology evidence="1">Multi-pass membrane protein</topology>
    </subcellularLocation>
</comment>
<protein>
    <submittedName>
        <fullName evidence="7">Branched-chain amino acid ABC transporter permease</fullName>
    </submittedName>
</protein>
<dbReference type="InterPro" id="IPR001851">
    <property type="entry name" value="ABC_transp_permease"/>
</dbReference>
<keyword evidence="2" id="KW-1003">Cell membrane</keyword>
<keyword evidence="3 6" id="KW-0812">Transmembrane</keyword>
<feature type="transmembrane region" description="Helical" evidence="6">
    <location>
        <begin position="257"/>
        <end position="287"/>
    </location>
</feature>
<evidence type="ECO:0000256" key="4">
    <source>
        <dbReference type="ARBA" id="ARBA00022989"/>
    </source>
</evidence>